<keyword evidence="3" id="KW-1185">Reference proteome</keyword>
<dbReference type="Pfam" id="PF00903">
    <property type="entry name" value="Glyoxalase"/>
    <property type="match status" value="1"/>
</dbReference>
<dbReference type="InterPro" id="IPR037523">
    <property type="entry name" value="VOC_core"/>
</dbReference>
<dbReference type="Gene3D" id="3.30.720.120">
    <property type="match status" value="1"/>
</dbReference>
<dbReference type="PANTHER" id="PTHR34109">
    <property type="entry name" value="BNAUNNG04460D PROTEIN-RELATED"/>
    <property type="match status" value="1"/>
</dbReference>
<dbReference type="RefSeq" id="WP_371434350.1">
    <property type="nucleotide sequence ID" value="NZ_JBHSRS010000083.1"/>
</dbReference>
<dbReference type="CDD" id="cd07246">
    <property type="entry name" value="VOC_like"/>
    <property type="match status" value="1"/>
</dbReference>
<dbReference type="EMBL" id="JBHSRS010000083">
    <property type="protein sequence ID" value="MFC6283702.1"/>
    <property type="molecule type" value="Genomic_DNA"/>
</dbReference>
<proteinExistence type="predicted"/>
<dbReference type="PANTHER" id="PTHR34109:SF1">
    <property type="entry name" value="VOC DOMAIN-CONTAINING PROTEIN"/>
    <property type="match status" value="1"/>
</dbReference>
<dbReference type="SUPFAM" id="SSF54593">
    <property type="entry name" value="Glyoxalase/Bleomycin resistance protein/Dihydroxybiphenyl dioxygenase"/>
    <property type="match status" value="1"/>
</dbReference>
<accession>A0ABW1U3S6</accession>
<evidence type="ECO:0000259" key="1">
    <source>
        <dbReference type="PROSITE" id="PS51819"/>
    </source>
</evidence>
<dbReference type="PROSITE" id="PS51819">
    <property type="entry name" value="VOC"/>
    <property type="match status" value="1"/>
</dbReference>
<feature type="domain" description="VOC" evidence="1">
    <location>
        <begin position="2"/>
        <end position="127"/>
    </location>
</feature>
<dbReference type="Gene3D" id="3.30.720.110">
    <property type="match status" value="1"/>
</dbReference>
<evidence type="ECO:0000313" key="2">
    <source>
        <dbReference type="EMBL" id="MFC6283702.1"/>
    </source>
</evidence>
<reference evidence="3" key="1">
    <citation type="journal article" date="2019" name="Int. J. Syst. Evol. Microbiol.">
        <title>The Global Catalogue of Microorganisms (GCM) 10K type strain sequencing project: providing services to taxonomists for standard genome sequencing and annotation.</title>
        <authorList>
            <consortium name="The Broad Institute Genomics Platform"/>
            <consortium name="The Broad Institute Genome Sequencing Center for Infectious Disease"/>
            <person name="Wu L."/>
            <person name="Ma J."/>
        </authorList>
    </citation>
    <scope>NUCLEOTIDE SEQUENCE [LARGE SCALE GENOMIC DNA]</scope>
    <source>
        <strain evidence="3">CCUG 39402</strain>
    </source>
</reference>
<dbReference type="Proteomes" id="UP001596270">
    <property type="component" value="Unassembled WGS sequence"/>
</dbReference>
<gene>
    <name evidence="2" type="ORF">ACFQND_20940</name>
</gene>
<evidence type="ECO:0000313" key="3">
    <source>
        <dbReference type="Proteomes" id="UP001596270"/>
    </source>
</evidence>
<dbReference type="InterPro" id="IPR004360">
    <property type="entry name" value="Glyas_Fos-R_dOase_dom"/>
</dbReference>
<protein>
    <submittedName>
        <fullName evidence="2">VOC family protein</fullName>
    </submittedName>
</protein>
<organism evidence="2 3">
    <name type="scientific">Polaromonas aquatica</name>
    <dbReference type="NCBI Taxonomy" id="332657"/>
    <lineage>
        <taxon>Bacteria</taxon>
        <taxon>Pseudomonadati</taxon>
        <taxon>Pseudomonadota</taxon>
        <taxon>Betaproteobacteria</taxon>
        <taxon>Burkholderiales</taxon>
        <taxon>Comamonadaceae</taxon>
        <taxon>Polaromonas</taxon>
    </lineage>
</organism>
<comment type="caution">
    <text evidence="2">The sequence shown here is derived from an EMBL/GenBank/DDBJ whole genome shotgun (WGS) entry which is preliminary data.</text>
</comment>
<name>A0ABW1U3S6_9BURK</name>
<sequence>MAIHELYAYIHVRNANDAIAFYSAVFGATEKFRLTEPGGRIGHAELAFGDATLMISEEYPEYGILGPDGTAPAVFTLHLHVDNCDEVIARALDAGATLEMAAQNQFYGERSGSFRDPFGHRWNVGHSIEDVAPEEMQRRYTAMMKQTA</sequence>
<dbReference type="InterPro" id="IPR029068">
    <property type="entry name" value="Glyas_Bleomycin-R_OHBP_Dase"/>
</dbReference>